<feature type="region of interest" description="Disordered" evidence="1">
    <location>
        <begin position="415"/>
        <end position="441"/>
    </location>
</feature>
<sequence>MSCLNPGSERATNGANPSRVLPVHLPLPLPPFSPFPLPSPFPSPPTLPPPFPLPSPFPLRLPFCPLSSPPFPPNLPPPFPSPLPFSHFFPQSLPSPTSPPLTRLSSSSFPFSPFHLLRFPFQLPSNPLPLPPLHSYAILCTLMHFSSSSSLYLLAFSKPCLRTPIFFLSPYFPLLLSFVFSIRHFLAHLPGPYRRHYFPQMPHFLAPPFTCSCHIFFPLPVSSSVPRPHPLHLPSPPTPSPPVFSSPSFLPPPPSPPTHPSIPSPVSSASFLSAHPLQPFLSPNPFPPVSLFAPPSPPGCLPWVVRRSSCLSLPPLVTSPFVSLSSSPFRRLLRHPPNVLSSSPSHPSPPPPLPPPSRALVSCLLLLPHPPSPPTLSPSSPSPALRTPPLPSALPLRPSRHLPLLLSLPPLLPPPTASRPPSPLPSSAGVSENRLNREVGSQAPQLPRINCERGSICLAPRPAFIIWVEALNGVDLDRCTRLLAMMTWFPSPFPLPPLLFLRFLFSSPLSLRFLACSPPFLFPSLVCVFPVPLPHPSSPSWGSSPPRFLPFPVALPFLASSLPSRRFSCSPFPLFPSMGSLLFPFPRFSCSPPPFLLPFPSLVCVSCSPFPPSFLPWGPSPSPSFLRFPVPPPFPSLFLRSSVCFPVLPFPLFPSMGFPPFPSFLVFLFSLPFLPFPSLVCVFPVPPLPPPLFPLPGVSSLPPPFLRFLFSSSPFPSSLSFACLVFPVPSPSPSFPSMGFPPSSLSSVFLFSSPSLPFLRRLRFPVLPSLPLPFHGVPSPSPFSVSLSLPLSLPFLRSPVFPVLPFPPSFLPWGSLPSPLSSVFLFPPPSLPFPSLVCVFLFLLPPSFPSMGFPSLRLHPPLPPHPFIPFGCLLSPCGFGRRTSVNRKEIRPRDD</sequence>
<proteinExistence type="predicted"/>
<evidence type="ECO:0000313" key="2">
    <source>
        <dbReference type="EMBL" id="ROT84423.1"/>
    </source>
</evidence>
<name>A0A3R7PEY8_PENVA</name>
<reference evidence="2 3" key="1">
    <citation type="submission" date="2018-04" db="EMBL/GenBank/DDBJ databases">
        <authorList>
            <person name="Zhang X."/>
            <person name="Yuan J."/>
            <person name="Li F."/>
            <person name="Xiang J."/>
        </authorList>
    </citation>
    <scope>NUCLEOTIDE SEQUENCE [LARGE SCALE GENOMIC DNA]</scope>
    <source>
        <tissue evidence="2">Muscle</tissue>
    </source>
</reference>
<dbReference type="Proteomes" id="UP000283509">
    <property type="component" value="Unassembled WGS sequence"/>
</dbReference>
<organism evidence="2 3">
    <name type="scientific">Penaeus vannamei</name>
    <name type="common">Whiteleg shrimp</name>
    <name type="synonym">Litopenaeus vannamei</name>
    <dbReference type="NCBI Taxonomy" id="6689"/>
    <lineage>
        <taxon>Eukaryota</taxon>
        <taxon>Metazoa</taxon>
        <taxon>Ecdysozoa</taxon>
        <taxon>Arthropoda</taxon>
        <taxon>Crustacea</taxon>
        <taxon>Multicrustacea</taxon>
        <taxon>Malacostraca</taxon>
        <taxon>Eumalacostraca</taxon>
        <taxon>Eucarida</taxon>
        <taxon>Decapoda</taxon>
        <taxon>Dendrobranchiata</taxon>
        <taxon>Penaeoidea</taxon>
        <taxon>Penaeidae</taxon>
        <taxon>Penaeus</taxon>
    </lineage>
</organism>
<feature type="region of interest" description="Disordered" evidence="1">
    <location>
        <begin position="232"/>
        <end position="263"/>
    </location>
</feature>
<reference evidence="2 3" key="2">
    <citation type="submission" date="2019-01" db="EMBL/GenBank/DDBJ databases">
        <title>The decoding of complex shrimp genome reveals the adaptation for benthos swimmer, frequently molting mechanism and breeding impact on genome.</title>
        <authorList>
            <person name="Sun Y."/>
            <person name="Gao Y."/>
            <person name="Yu Y."/>
        </authorList>
    </citation>
    <scope>NUCLEOTIDE SEQUENCE [LARGE SCALE GENOMIC DNA]</scope>
    <source>
        <tissue evidence="2">Muscle</tissue>
    </source>
</reference>
<feature type="compositionally biased region" description="Pro residues" evidence="1">
    <location>
        <begin position="415"/>
        <end position="424"/>
    </location>
</feature>
<protein>
    <submittedName>
        <fullName evidence="2">Uncharacterized protein</fullName>
    </submittedName>
</protein>
<accession>A0A3R7PEY8</accession>
<evidence type="ECO:0000313" key="3">
    <source>
        <dbReference type="Proteomes" id="UP000283509"/>
    </source>
</evidence>
<dbReference type="EMBL" id="QCYY01000544">
    <property type="protein sequence ID" value="ROT84423.1"/>
    <property type="molecule type" value="Genomic_DNA"/>
</dbReference>
<dbReference type="AlphaFoldDB" id="A0A3R7PEY8"/>
<feature type="region of interest" description="Disordered" evidence="1">
    <location>
        <begin position="372"/>
        <end position="393"/>
    </location>
</feature>
<comment type="caution">
    <text evidence="2">The sequence shown here is derived from an EMBL/GenBank/DDBJ whole genome shotgun (WGS) entry which is preliminary data.</text>
</comment>
<keyword evidence="3" id="KW-1185">Reference proteome</keyword>
<evidence type="ECO:0000256" key="1">
    <source>
        <dbReference type="SAM" id="MobiDB-lite"/>
    </source>
</evidence>
<gene>
    <name evidence="2" type="ORF">C7M84_022397</name>
</gene>